<keyword evidence="3" id="KW-1185">Reference proteome</keyword>
<dbReference type="AlphaFoldDB" id="A0A934W7Z7"/>
<dbReference type="Proteomes" id="UP000622890">
    <property type="component" value="Unassembled WGS sequence"/>
</dbReference>
<name>A0A934W7Z7_9BURK</name>
<dbReference type="Pfam" id="PF08808">
    <property type="entry name" value="RES"/>
    <property type="match status" value="1"/>
</dbReference>
<evidence type="ECO:0000313" key="3">
    <source>
        <dbReference type="Proteomes" id="UP000622890"/>
    </source>
</evidence>
<reference evidence="2" key="1">
    <citation type="submission" date="2021-01" db="EMBL/GenBank/DDBJ databases">
        <title>Genome sequence of strain Noviherbaspirillum sp. DKR-6.</title>
        <authorList>
            <person name="Chaudhary D.K."/>
        </authorList>
    </citation>
    <scope>NUCLEOTIDE SEQUENCE</scope>
    <source>
        <strain evidence="2">DKR-6</strain>
    </source>
</reference>
<organism evidence="2 3">
    <name type="scientific">Noviherbaspirillum pedocola</name>
    <dbReference type="NCBI Taxonomy" id="2801341"/>
    <lineage>
        <taxon>Bacteria</taxon>
        <taxon>Pseudomonadati</taxon>
        <taxon>Pseudomonadota</taxon>
        <taxon>Betaproteobacteria</taxon>
        <taxon>Burkholderiales</taxon>
        <taxon>Oxalobacteraceae</taxon>
        <taxon>Noviherbaspirillum</taxon>
    </lineage>
</organism>
<accession>A0A934W7Z7</accession>
<dbReference type="RefSeq" id="WP_200593426.1">
    <property type="nucleotide sequence ID" value="NZ_JAEPBG010000006.1"/>
</dbReference>
<dbReference type="SMART" id="SM00953">
    <property type="entry name" value="RES"/>
    <property type="match status" value="1"/>
</dbReference>
<feature type="domain" description="RES" evidence="1">
    <location>
        <begin position="38"/>
        <end position="182"/>
    </location>
</feature>
<evidence type="ECO:0000313" key="2">
    <source>
        <dbReference type="EMBL" id="MBK4736213.1"/>
    </source>
</evidence>
<protein>
    <submittedName>
        <fullName evidence="2">RES family NAD+ phosphorylase</fullName>
    </submittedName>
</protein>
<gene>
    <name evidence="2" type="ORF">JJB74_16440</name>
</gene>
<dbReference type="InterPro" id="IPR014914">
    <property type="entry name" value="RES_dom"/>
</dbReference>
<proteinExistence type="predicted"/>
<evidence type="ECO:0000259" key="1">
    <source>
        <dbReference type="SMART" id="SM00953"/>
    </source>
</evidence>
<dbReference type="EMBL" id="JAEPBG010000006">
    <property type="protein sequence ID" value="MBK4736213.1"/>
    <property type="molecule type" value="Genomic_DNA"/>
</dbReference>
<comment type="caution">
    <text evidence="2">The sequence shown here is derived from an EMBL/GenBank/DDBJ whole genome shotgun (WGS) entry which is preliminary data.</text>
</comment>
<sequence length="211" mass="23454">MTCPQPPSNFDSIPLPVKKVDAGSILLRSHRSDKDPIYFNRPPAGVDDVRYRFDAPAGEFGVLYCAEEFAVCFAETVLRDLPSRIPGNEDVCLPQAAITSRSVARLEVVQELRLVDFVEGLVQCRADNSITTAYPYDVPNLWSLAVHSHKDGVDGIYYRSRFTGHPAIALFDRAAPKILKRASTPMARWNELAMTLSRYRITVTPPGPSAF</sequence>